<organism evidence="3 4">
    <name type="scientific">Symbiodinium microadriaticum</name>
    <name type="common">Dinoflagellate</name>
    <name type="synonym">Zooxanthella microadriatica</name>
    <dbReference type="NCBI Taxonomy" id="2951"/>
    <lineage>
        <taxon>Eukaryota</taxon>
        <taxon>Sar</taxon>
        <taxon>Alveolata</taxon>
        <taxon>Dinophyceae</taxon>
        <taxon>Suessiales</taxon>
        <taxon>Symbiodiniaceae</taxon>
        <taxon>Symbiodinium</taxon>
    </lineage>
</organism>
<evidence type="ECO:0000313" key="4">
    <source>
        <dbReference type="Proteomes" id="UP000186817"/>
    </source>
</evidence>
<dbReference type="InterPro" id="IPR011992">
    <property type="entry name" value="EF-hand-dom_pair"/>
</dbReference>
<evidence type="ECO:0000256" key="2">
    <source>
        <dbReference type="SAM" id="MobiDB-lite"/>
    </source>
</evidence>
<dbReference type="SUPFAM" id="SSF47473">
    <property type="entry name" value="EF-hand"/>
    <property type="match status" value="1"/>
</dbReference>
<feature type="region of interest" description="Disordered" evidence="2">
    <location>
        <begin position="1228"/>
        <end position="1247"/>
    </location>
</feature>
<protein>
    <submittedName>
        <fullName evidence="3">Uncharacterized protein</fullName>
    </submittedName>
</protein>
<keyword evidence="1" id="KW-0175">Coiled coil</keyword>
<feature type="coiled-coil region" evidence="1">
    <location>
        <begin position="317"/>
        <end position="344"/>
    </location>
</feature>
<dbReference type="OrthoDB" id="442114at2759"/>
<feature type="coiled-coil region" evidence="1">
    <location>
        <begin position="374"/>
        <end position="480"/>
    </location>
</feature>
<dbReference type="AlphaFoldDB" id="A0A1Q9D9I5"/>
<proteinExistence type="predicted"/>
<feature type="coiled-coil region" evidence="1">
    <location>
        <begin position="525"/>
        <end position="552"/>
    </location>
</feature>
<dbReference type="EMBL" id="LSRX01000649">
    <property type="protein sequence ID" value="OLP91795.1"/>
    <property type="molecule type" value="Genomic_DNA"/>
</dbReference>
<keyword evidence="4" id="KW-1185">Reference proteome</keyword>
<sequence>MRRESVGQYVQLQLGTGQDRFEEFNVPSDSVGQGWARQEGGEVGLAQELEEDEEQPSLWAVGSSRRAAAADDMVTPRPLQPAVLRKRILWLPDSDDDVEILCVKGPRIEIDLVTPPRSAAVHATPPPAALEVWADAVSQSPKVKAEKPEEVELRGVKREVDSPPCTPPRKVPAAASLAMFPFRTPPRLRRGFQVCGYLQARACDLQMRERLRSLLCQGWPSPSPSEAATRESIAELLGLCSSTGKPGKPGAVKAATYLAWALADGRGAARARGKLVGAAVLSVYRRRQSNPSRAIAMADEDRPATAEEEPAEWHFKAPALEAELAKLRAQREALRQEEIAALRRRDETVAEGNRREQELLDGAAAAEGARVAEFAALRERMGEVKDQVEDTLAEAEEKELALAEECRGLRAERIETEKGLREEAAKLRAVTRRTEELEDAEREELRRMAAAHAAVREAARKRSKELQEQTEKKAREMRNDLVVELEKVHAELKKAKEGIYEGVQAEVVRRQQVVLTVDDEIKSIDRVVNENLEEAKDRARHLEDRTHRLILETQARDFALETKVCDHVARAVAALEVASTVKAGAAVEHKDAERRRRGTAKALGDVFPRSTNFNLVGMHTAKPSVGPYRGRRRCGCLEFITSQRSGAGAALLRLATRFLQAHQITRLYSGVDLSRPKAFEAHLRWGFRVVEEQEWAHAGLAFYRQGDVMAKAEGGICFWICPQIQVNVKKQLECSCRQLSRARNCHAAPISSPFRAAWLKTFTRNASLRAMAEAAVEDVLMAPGGSLTALPARHLVKAGKSQSVKLPSLHRSASDSAVTAVKKLSPAVYGKRWASENKRFLHKRQQRRWLEQTQRTRFVDFTAEERAEFRNYFDHLKGPNGLIRGEVIEDMLIALGVVNTQDEVSGLIDKIDDLKTRELDFEQFLELITVRNDSKTIQVFREMLEGKLGDRNLNFQTVLSQYRRQRLLDGSGCMERCSPEQRELGCKVLKNFTELTRNRNRRRNPRDEVLDLLEEEEKEEAPLGGMKTLWRGLCTEHNLTPSRPTSRSRVLERPKSPTEIMAQFHEADQASRKRHTTVQTAPWLQPMAASEQTISIPNRRDGASAARRIRARCIGPRGFAQGGPLGPLHQTGADLHPAPSIRQMFALWCWSGVEQWQLEQLLGQRDHSDSDWACFLQKGQIQKHLRHCCNQDDALATPGPLHRHTRRVPAIEEKSMPPAQMRALEGKAGELAPGVSELARREKQCQS</sequence>
<evidence type="ECO:0000313" key="3">
    <source>
        <dbReference type="EMBL" id="OLP91795.1"/>
    </source>
</evidence>
<name>A0A1Q9D9I5_SYMMI</name>
<comment type="caution">
    <text evidence="3">The sequence shown here is derived from an EMBL/GenBank/DDBJ whole genome shotgun (WGS) entry which is preliminary data.</text>
</comment>
<accession>A0A1Q9D9I5</accession>
<evidence type="ECO:0000256" key="1">
    <source>
        <dbReference type="SAM" id="Coils"/>
    </source>
</evidence>
<reference evidence="3 4" key="1">
    <citation type="submission" date="2016-02" db="EMBL/GenBank/DDBJ databases">
        <title>Genome analysis of coral dinoflagellate symbionts highlights evolutionary adaptations to a symbiotic lifestyle.</title>
        <authorList>
            <person name="Aranda M."/>
            <person name="Li Y."/>
            <person name="Liew Y.J."/>
            <person name="Baumgarten S."/>
            <person name="Simakov O."/>
            <person name="Wilson M."/>
            <person name="Piel J."/>
            <person name="Ashoor H."/>
            <person name="Bougouffa S."/>
            <person name="Bajic V.B."/>
            <person name="Ryu T."/>
            <person name="Ravasi T."/>
            <person name="Bayer T."/>
            <person name="Micklem G."/>
            <person name="Kim H."/>
            <person name="Bhak J."/>
            <person name="Lajeunesse T.C."/>
            <person name="Voolstra C.R."/>
        </authorList>
    </citation>
    <scope>NUCLEOTIDE SEQUENCE [LARGE SCALE GENOMIC DNA]</scope>
    <source>
        <strain evidence="3 4">CCMP2467</strain>
    </source>
</reference>
<feature type="compositionally biased region" description="Basic and acidic residues" evidence="2">
    <location>
        <begin position="1238"/>
        <end position="1247"/>
    </location>
</feature>
<dbReference type="Gene3D" id="1.10.238.10">
    <property type="entry name" value="EF-hand"/>
    <property type="match status" value="1"/>
</dbReference>
<gene>
    <name evidence="3" type="ORF">AK812_SmicGene26457</name>
</gene>
<dbReference type="Proteomes" id="UP000186817">
    <property type="component" value="Unassembled WGS sequence"/>
</dbReference>